<dbReference type="SUPFAM" id="SSF48452">
    <property type="entry name" value="TPR-like"/>
    <property type="match status" value="1"/>
</dbReference>
<accession>A0A841BBY0</accession>
<dbReference type="Gene3D" id="3.40.50.300">
    <property type="entry name" value="P-loop containing nucleotide triphosphate hydrolases"/>
    <property type="match status" value="1"/>
</dbReference>
<dbReference type="EMBL" id="JACHMX010000001">
    <property type="protein sequence ID" value="MBB5856353.1"/>
    <property type="molecule type" value="Genomic_DNA"/>
</dbReference>
<sequence length="1067" mass="116809">MSLRIRRLPKDLKNTGPATEARNRYEHECVTLAVIRALAADEDLAGVAVQHSADLLLIREEVPPKLVSIKHRDPHQASDGSGWSLSALRGQRVLQGLYAWWREAESACPVAFWTNAGFVRDARELHAVCAGGAQPSLELTRRIARELNTNEAEAAAFLEALELLPEPLPRRKEITALGIRETRLLLERHRASAGLFDAQCYHALLERITLMSGDGPADEFPAPTRCTAVALSELDQQDRRELEKRYLDTRALLDLLLNEFDSHVSRALPDVGSHWVPDPRFTGRRAEIRQLEVLLEPGRTSPVVPVVLHGVTGCGKTSLAVQFAALYSEQLRPVFINATSRVEVARALAALAPDWDPGTWTSGVAEARGAVTPPLPASSATLLIFDGVTEADAIRGLVPRESLCRVLITSTARGLDVGYHDVELTGWSRTESHEYLATTLPDVSERNRDELAAALFDHPLALAQATNHCRLLRRSVPAFLLLLARAPLETLQLGEALGHRTSIIEAIRLNIAAANDEEPDALALLTVLSFLGSSPVSFETIASAGGVGMVVAIAPPVETAKPRKQRWRLRGEKRQTQELINQPEKQIHVTQLARDIAARLADPIVRERAAGVLARFSLVTVHDDGLLVHPLVSLVQRHLADDRRPWLEVGFGLFLEVQDGAMFEPDGVLDPHLEHLAELVIAAADADLRGPVVTWFAERLARRLCQLGDTAVTVVHSWSAIDFASWATEVAEEQVIIQPAYARALAGCRSALAQSLLIAGQIDEAVRILHLNHDLGLRTHPNIWLDAVRSLGDVAADTGRRALAESVLAAITNLPGRAIDSIGTQVYVAHTHAKLLRFLNRTQEADAVVARALELAAADADCPPRVVAMLHEVAGVIARDLGDDTRTLTHELAVLDFYRRQGGNLRTDRRLVWMLLSVADAAVGAEDLDLASDLLQEAEQRARDEFGTDSAMYAGVLATRGRLHYHRGCFLDALADLERAVRVLRAGHGVERSQLPAALVHLAHVTNILGDKQTAVSLAREAYELDLKQFGPEHPETLKDLEAITVIKKTSYLPRGDGKYYAITDET</sequence>
<dbReference type="AlphaFoldDB" id="A0A841BBY0"/>
<dbReference type="InterPro" id="IPR011990">
    <property type="entry name" value="TPR-like_helical_dom_sf"/>
</dbReference>
<reference evidence="2 3" key="1">
    <citation type="submission" date="2020-08" db="EMBL/GenBank/DDBJ databases">
        <title>Sequencing the genomes of 1000 actinobacteria strains.</title>
        <authorList>
            <person name="Klenk H.-P."/>
        </authorList>
    </citation>
    <scope>NUCLEOTIDE SEQUENCE [LARGE SCALE GENOMIC DNA]</scope>
    <source>
        <strain evidence="2 3">DSM 45272</strain>
    </source>
</reference>
<name>A0A841BBY0_9PSEU</name>
<keyword evidence="3" id="KW-1185">Reference proteome</keyword>
<comment type="caution">
    <text evidence="2">The sequence shown here is derived from an EMBL/GenBank/DDBJ whole genome shotgun (WGS) entry which is preliminary data.</text>
</comment>
<evidence type="ECO:0000259" key="1">
    <source>
        <dbReference type="SMART" id="SM00382"/>
    </source>
</evidence>
<dbReference type="InterPro" id="IPR027417">
    <property type="entry name" value="P-loop_NTPase"/>
</dbReference>
<feature type="domain" description="AAA+ ATPase" evidence="1">
    <location>
        <begin position="302"/>
        <end position="440"/>
    </location>
</feature>
<evidence type="ECO:0000313" key="2">
    <source>
        <dbReference type="EMBL" id="MBB5856353.1"/>
    </source>
</evidence>
<gene>
    <name evidence="2" type="ORF">HDA45_006440</name>
</gene>
<dbReference type="Gene3D" id="1.25.40.10">
    <property type="entry name" value="Tetratricopeptide repeat domain"/>
    <property type="match status" value="1"/>
</dbReference>
<dbReference type="SMART" id="SM00382">
    <property type="entry name" value="AAA"/>
    <property type="match status" value="1"/>
</dbReference>
<evidence type="ECO:0000313" key="3">
    <source>
        <dbReference type="Proteomes" id="UP000580861"/>
    </source>
</evidence>
<organism evidence="2 3">
    <name type="scientific">Amycolatopsis umgeniensis</name>
    <dbReference type="NCBI Taxonomy" id="336628"/>
    <lineage>
        <taxon>Bacteria</taxon>
        <taxon>Bacillati</taxon>
        <taxon>Actinomycetota</taxon>
        <taxon>Actinomycetes</taxon>
        <taxon>Pseudonocardiales</taxon>
        <taxon>Pseudonocardiaceae</taxon>
        <taxon>Amycolatopsis</taxon>
    </lineage>
</organism>
<dbReference type="RefSeq" id="WP_184901705.1">
    <property type="nucleotide sequence ID" value="NZ_JACHMX010000001.1"/>
</dbReference>
<dbReference type="Proteomes" id="UP000580861">
    <property type="component" value="Unassembled WGS sequence"/>
</dbReference>
<dbReference type="SUPFAM" id="SSF52540">
    <property type="entry name" value="P-loop containing nucleoside triphosphate hydrolases"/>
    <property type="match status" value="1"/>
</dbReference>
<protein>
    <submittedName>
        <fullName evidence="2">Tetratricopeptide (TPR) repeat protein</fullName>
    </submittedName>
</protein>
<proteinExistence type="predicted"/>
<dbReference type="InterPro" id="IPR041664">
    <property type="entry name" value="AAA_16"/>
</dbReference>
<dbReference type="Pfam" id="PF13191">
    <property type="entry name" value="AAA_16"/>
    <property type="match status" value="1"/>
</dbReference>
<dbReference type="InterPro" id="IPR003593">
    <property type="entry name" value="AAA+_ATPase"/>
</dbReference>